<keyword evidence="2" id="KW-0343">GTPase activation</keyword>
<accession>A0AAE0Q320</accession>
<reference evidence="13" key="1">
    <citation type="submission" date="2023-06" db="EMBL/GenBank/DDBJ databases">
        <title>Male Hemibagrus guttatus genome.</title>
        <authorList>
            <person name="Bian C."/>
        </authorList>
    </citation>
    <scope>NUCLEOTIDE SEQUENCE</scope>
    <source>
        <strain evidence="13">Male_cb2023</strain>
        <tissue evidence="13">Muscle</tissue>
    </source>
</reference>
<dbReference type="PRINTS" id="PR00405">
    <property type="entry name" value="REVINTRACTNG"/>
</dbReference>
<dbReference type="GO" id="GO:0005096">
    <property type="term" value="F:GTPase activator activity"/>
    <property type="evidence" value="ECO:0007669"/>
    <property type="project" value="UniProtKB-KW"/>
</dbReference>
<dbReference type="CDD" id="cd08836">
    <property type="entry name" value="ArfGap_AGAP"/>
    <property type="match status" value="1"/>
</dbReference>
<name>A0AAE0Q320_9TELE</name>
<feature type="repeat" description="ANK" evidence="8">
    <location>
        <begin position="1647"/>
        <end position="1679"/>
    </location>
</feature>
<feature type="region of interest" description="Disordered" evidence="10">
    <location>
        <begin position="1309"/>
        <end position="1331"/>
    </location>
</feature>
<dbReference type="GO" id="GO:0008270">
    <property type="term" value="F:zinc ion binding"/>
    <property type="evidence" value="ECO:0007669"/>
    <property type="project" value="UniProtKB-KW"/>
</dbReference>
<evidence type="ECO:0000256" key="8">
    <source>
        <dbReference type="PROSITE-ProRule" id="PRU00023"/>
    </source>
</evidence>
<dbReference type="Gene3D" id="2.160.20.80">
    <property type="entry name" value="E3 ubiquitin-protein ligase SopA"/>
    <property type="match status" value="4"/>
</dbReference>
<protein>
    <recommendedName>
        <fullName evidence="15">Small monomeric GTPase</fullName>
    </recommendedName>
</protein>
<feature type="region of interest" description="Disordered" evidence="10">
    <location>
        <begin position="113"/>
        <end position="132"/>
    </location>
</feature>
<dbReference type="Gene3D" id="2.30.29.30">
    <property type="entry name" value="Pleckstrin-homology domain (PH domain)/Phosphotyrosine-binding domain (PTB)"/>
    <property type="match status" value="2"/>
</dbReference>
<evidence type="ECO:0000259" key="12">
    <source>
        <dbReference type="PROSITE" id="PS50115"/>
    </source>
</evidence>
<feature type="region of interest" description="Disordered" evidence="10">
    <location>
        <begin position="1714"/>
        <end position="1748"/>
    </location>
</feature>
<dbReference type="SUPFAM" id="SSF48403">
    <property type="entry name" value="Ankyrin repeat"/>
    <property type="match status" value="1"/>
</dbReference>
<organism evidence="13 14">
    <name type="scientific">Hemibagrus guttatus</name>
    <dbReference type="NCBI Taxonomy" id="175788"/>
    <lineage>
        <taxon>Eukaryota</taxon>
        <taxon>Metazoa</taxon>
        <taxon>Chordata</taxon>
        <taxon>Craniata</taxon>
        <taxon>Vertebrata</taxon>
        <taxon>Euteleostomi</taxon>
        <taxon>Actinopterygii</taxon>
        <taxon>Neopterygii</taxon>
        <taxon>Teleostei</taxon>
        <taxon>Ostariophysi</taxon>
        <taxon>Siluriformes</taxon>
        <taxon>Bagridae</taxon>
        <taxon>Hemibagrus</taxon>
    </lineage>
</organism>
<keyword evidence="14" id="KW-1185">Reference proteome</keyword>
<dbReference type="InterPro" id="IPR027417">
    <property type="entry name" value="P-loop_NTPase"/>
</dbReference>
<dbReference type="InterPro" id="IPR051282">
    <property type="entry name" value="Arf-GAP_GTPase_ANK_PH"/>
</dbReference>
<dbReference type="SMART" id="SM00175">
    <property type="entry name" value="RAB"/>
    <property type="match status" value="1"/>
</dbReference>
<dbReference type="GO" id="GO:0005634">
    <property type="term" value="C:nucleus"/>
    <property type="evidence" value="ECO:0007669"/>
    <property type="project" value="TreeGrafter"/>
</dbReference>
<sequence length="1748" mass="180531">MSNSGTLQRRTTYLISLTLVKVEAIGSDEGTNEETKPQSPISALGPEDGAQTKEEETKPSEEDKEPGRSEMKEQKVEIKKPSRSNNGCPVRTLPPKPKVLSYPPVVSQYKARELQKDVPLDGKEKRDEEMTKTDVSKMDIYKPDFYIPSSDRTSDDVVSNGTSVRPSVPIRLIQRPETALRPHATVTMNRREFKDASKIISSSAKSLEKAREHSPPVTITMTMGPYRASWSESEGRGMYQRLAMEPLMVAEEGLPTRESPRVEKLKTISTSLPAPTSTRPPVKPQRKGKSRTLDNSDLNLLSEDLKKGKEAHVGSGLRSAAHAPGKDRKMLKFISGIFTKSSQCPVAAPVVPATPIPLHSPLRRRSSEEEGQCAVTRVCEGVSLFRSLKMSCTFNMHAAQRPFQEEGLPWGSGRGRVDKGSGRGGALSGGALRGGALRGGPLRGGALRSGALRGGNLSGGALRDEALRGGDLSGGDLKGGALSGGALRGGDLIGGALRSGALSGGALSGGALRGGDLIGGALRSGALRGGALRGGDLSGGDLKGGALSGGALSGGDLIGGALRSGALSDGTLRGGDLRGGALRGGDLSDGDLIGGALRNGTLRGGALRGGDLSGGDLKGGALSGGALSGGTLRGGDLIGGALRSGELIGGALSGTLRGGELIGGALRGGELIGGALSGTLRGGDLSGGDLKGGALSGGALRGGALSGGDLIGGALRNGALSGGTLRGGDLSGGALSGGDLSGGTLRGGDLRGGDLSGGDLKGGALRSGALSGGTLSGGALSGGDLSGGDLSGGDLSGGTLRSGALCGGDLSGGDLSGGDLSGGALSGGDLSGGDLRGGDLSGGDLSGGDLIGGDLSGGALSGGDLSGGALSGGALSGGDLSGGDLSGGDLSGGTLRSGALCGGALSGGALSGGDLRGGDLSGGTLRAGDLIGGDLIGGALRSRALSGGALSGGTLRGGALRGGALRGGDLRGGALMMKWREFLPAIWVLGSLRSGKSALVHRYMTGRYLALETPEVCRFEKEVLIDGQNHNLLIRDEPGLPDAQLCSWLDGVILVFSLENESSFLEVYNIYRELCVNRNIAEIPFIVVGTQDKITSANPRVIDDARARQLCSDVHRCVYYETCATYGLNVNRVFTDAAQKMVSMKRQLALYTSCKSLPNSPSHSGGSTPLCAAFTPQASNGGQSSDYSSSLPSTPVITHKHISLASGAEKLNRTSQFTLRRGSDSDQRSTDSKTDFGIGRTIPIKQVCIACVSVLLKRSGSSLKQEWKKKYVTLTANGTLSYHANVSDYMQNVNGKEIDLLRVTVKVPGKRPPRAVPSSAPPPGLNGTFQSELTADDTCSASMLASAHLSVDDGAGAYGQRAPFTLSSVHNIDIEGVLNPTLMKEPSTSPTADRKKQRRKKNGTQRSESTLGHAEDDENCEFLIVSSSGQTWHFEAQSSEERDSWVQNIENQILASLQSCESSRHKARRNSLSEAVAIQAVRNAKGNSFCVDCDAPNPTWASLNLGALICIECSGIHRNLGTHLSRVRSLDLDDWPYELTMVLIAIGNHMTNSIWEKRTRGRPKPRPDATREEREAWIRGKYEQKLFLAPLSSLTDGSDASLSARLHAAVIDRDLPRLLLLLAYSTKEEINAPPPYMIRYGNGGVHQSQTALHAACQLGDVVMTQLLIWYGSDVRSVDSGGQTALSLARRAGSQGCVEILLQYGCPSEISPTMSSASITSPSGAASPSLSRNSSSTSLSRGSNKRHLS</sequence>
<feature type="compositionally biased region" description="Basic and acidic residues" evidence="10">
    <location>
        <begin position="1221"/>
        <end position="1234"/>
    </location>
</feature>
<dbReference type="SMART" id="SM00233">
    <property type="entry name" value="PH"/>
    <property type="match status" value="1"/>
</dbReference>
<feature type="compositionally biased region" description="Basic and acidic residues" evidence="10">
    <location>
        <begin position="254"/>
        <end position="266"/>
    </location>
</feature>
<dbReference type="SMART" id="SM00105">
    <property type="entry name" value="ArfGap"/>
    <property type="match status" value="1"/>
</dbReference>
<dbReference type="SUPFAM" id="SSF141571">
    <property type="entry name" value="Pentapeptide repeat-like"/>
    <property type="match status" value="3"/>
</dbReference>
<dbReference type="EMBL" id="JAUCMX010000023">
    <property type="protein sequence ID" value="KAK3512846.1"/>
    <property type="molecule type" value="Genomic_DNA"/>
</dbReference>
<feature type="compositionally biased region" description="Low complexity" evidence="10">
    <location>
        <begin position="1722"/>
        <end position="1741"/>
    </location>
</feature>
<dbReference type="Pfam" id="PF01412">
    <property type="entry name" value="ArfGap"/>
    <property type="match status" value="1"/>
</dbReference>
<dbReference type="PROSITE" id="PS51419">
    <property type="entry name" value="RAB"/>
    <property type="match status" value="1"/>
</dbReference>
<dbReference type="InterPro" id="IPR001849">
    <property type="entry name" value="PH_domain"/>
</dbReference>
<feature type="region of interest" description="Disordered" evidence="10">
    <location>
        <begin position="1380"/>
        <end position="1413"/>
    </location>
</feature>
<evidence type="ECO:0000256" key="3">
    <source>
        <dbReference type="ARBA" id="ARBA00022723"/>
    </source>
</evidence>
<dbReference type="InterPro" id="IPR002110">
    <property type="entry name" value="Ankyrin_rpt"/>
</dbReference>
<evidence type="ECO:0000313" key="14">
    <source>
        <dbReference type="Proteomes" id="UP001274896"/>
    </source>
</evidence>
<comment type="caution">
    <text evidence="13">The sequence shown here is derived from an EMBL/GenBank/DDBJ whole genome shotgun (WGS) entry which is preliminary data.</text>
</comment>
<dbReference type="Pfam" id="PF00071">
    <property type="entry name" value="Ras"/>
    <property type="match status" value="1"/>
</dbReference>
<evidence type="ECO:0000256" key="9">
    <source>
        <dbReference type="PROSITE-ProRule" id="PRU00288"/>
    </source>
</evidence>
<keyword evidence="3" id="KW-0479">Metal-binding</keyword>
<dbReference type="PROSITE" id="PS50297">
    <property type="entry name" value="ANK_REP_REGION"/>
    <property type="match status" value="1"/>
</dbReference>
<feature type="compositionally biased region" description="Polar residues" evidence="10">
    <location>
        <begin position="267"/>
        <end position="279"/>
    </location>
</feature>
<dbReference type="InterPro" id="IPR001164">
    <property type="entry name" value="ArfGAP_dom"/>
</dbReference>
<dbReference type="PROSITE" id="PS50115">
    <property type="entry name" value="ARFGAP"/>
    <property type="match status" value="1"/>
</dbReference>
<dbReference type="Gene3D" id="1.25.40.20">
    <property type="entry name" value="Ankyrin repeat-containing domain"/>
    <property type="match status" value="1"/>
</dbReference>
<dbReference type="SUPFAM" id="SSF57863">
    <property type="entry name" value="ArfGap/RecO-like zinc finger"/>
    <property type="match status" value="1"/>
</dbReference>
<feature type="compositionally biased region" description="Basic and acidic residues" evidence="10">
    <location>
        <begin position="50"/>
        <end position="80"/>
    </location>
</feature>
<dbReference type="Gene3D" id="3.40.50.300">
    <property type="entry name" value="P-loop containing nucleotide triphosphate hydrolases"/>
    <property type="match status" value="1"/>
</dbReference>
<dbReference type="InterPro" id="IPR038508">
    <property type="entry name" value="ArfGAP_dom_sf"/>
</dbReference>
<dbReference type="Pfam" id="PF12796">
    <property type="entry name" value="Ank_2"/>
    <property type="match status" value="1"/>
</dbReference>
<dbReference type="Pfam" id="PF00805">
    <property type="entry name" value="Pentapeptide"/>
    <property type="match status" value="1"/>
</dbReference>
<evidence type="ECO:0000256" key="2">
    <source>
        <dbReference type="ARBA" id="ARBA00022468"/>
    </source>
</evidence>
<dbReference type="InterPro" id="IPR011993">
    <property type="entry name" value="PH-like_dom_sf"/>
</dbReference>
<feature type="domain" description="PH" evidence="11">
    <location>
        <begin position="1255"/>
        <end position="1454"/>
    </location>
</feature>
<keyword evidence="7 8" id="KW-0040">ANK repeat</keyword>
<dbReference type="SUPFAM" id="SSF52540">
    <property type="entry name" value="P-loop containing nucleoside triphosphate hydrolases"/>
    <property type="match status" value="1"/>
</dbReference>
<feature type="domain" description="Arf-GAP" evidence="12">
    <location>
        <begin position="1475"/>
        <end position="1600"/>
    </location>
</feature>
<dbReference type="PROSITE" id="PS50003">
    <property type="entry name" value="PH_DOMAIN"/>
    <property type="match status" value="1"/>
</dbReference>
<dbReference type="SUPFAM" id="SSF50729">
    <property type="entry name" value="PH domain-like"/>
    <property type="match status" value="1"/>
</dbReference>
<proteinExistence type="inferred from homology"/>
<dbReference type="InterPro" id="IPR036770">
    <property type="entry name" value="Ankyrin_rpt-contain_sf"/>
</dbReference>
<evidence type="ECO:0000259" key="11">
    <source>
        <dbReference type="PROSITE" id="PS50003"/>
    </source>
</evidence>
<dbReference type="PANTHER" id="PTHR45819:SF3">
    <property type="entry name" value="ARF-GAP WITH GTPASE, ANK REPEAT AND PH DOMAIN-CONTAINING PROTEIN 2"/>
    <property type="match status" value="1"/>
</dbReference>
<evidence type="ECO:0000313" key="13">
    <source>
        <dbReference type="EMBL" id="KAK3512846.1"/>
    </source>
</evidence>
<feature type="region of interest" description="Disordered" evidence="10">
    <location>
        <begin position="254"/>
        <end position="296"/>
    </location>
</feature>
<dbReference type="InterPro" id="IPR001646">
    <property type="entry name" value="5peptide_repeat"/>
</dbReference>
<dbReference type="InterPro" id="IPR001806">
    <property type="entry name" value="Small_GTPase"/>
</dbReference>
<dbReference type="Proteomes" id="UP001274896">
    <property type="component" value="Unassembled WGS sequence"/>
</dbReference>
<evidence type="ECO:0000256" key="6">
    <source>
        <dbReference type="ARBA" id="ARBA00022833"/>
    </source>
</evidence>
<dbReference type="SMART" id="SM00173">
    <property type="entry name" value="RAS"/>
    <property type="match status" value="1"/>
</dbReference>
<dbReference type="CDD" id="cd01250">
    <property type="entry name" value="PH_AGAP"/>
    <property type="match status" value="1"/>
</dbReference>
<dbReference type="FunFam" id="1.10.220.150:FF:000001">
    <property type="entry name" value="Arf-GAP with GTPase, ANK repeat and PH domain-containing protein 1"/>
    <property type="match status" value="1"/>
</dbReference>
<dbReference type="Gene3D" id="1.10.220.150">
    <property type="entry name" value="Arf GTPase activating protein"/>
    <property type="match status" value="1"/>
</dbReference>
<keyword evidence="5 9" id="KW-0863">Zinc-finger</keyword>
<keyword evidence="6" id="KW-0862">Zinc</keyword>
<dbReference type="PANTHER" id="PTHR45819">
    <property type="entry name" value="CENTAURIN-GAMMA-1A"/>
    <property type="match status" value="1"/>
</dbReference>
<evidence type="ECO:0008006" key="15">
    <source>
        <dbReference type="Google" id="ProtNLM"/>
    </source>
</evidence>
<dbReference type="GO" id="GO:0043524">
    <property type="term" value="P:negative regulation of neuron apoptotic process"/>
    <property type="evidence" value="ECO:0007669"/>
    <property type="project" value="TreeGrafter"/>
</dbReference>
<evidence type="ECO:0000256" key="4">
    <source>
        <dbReference type="ARBA" id="ARBA00022741"/>
    </source>
</evidence>
<gene>
    <name evidence="13" type="ORF">QTP70_027254</name>
</gene>
<dbReference type="InterPro" id="IPR037278">
    <property type="entry name" value="ARFGAP/RecO"/>
</dbReference>
<dbReference type="GO" id="GO:0005525">
    <property type="term" value="F:GTP binding"/>
    <property type="evidence" value="ECO:0007669"/>
    <property type="project" value="InterPro"/>
</dbReference>
<feature type="region of interest" description="Disordered" evidence="10">
    <location>
        <begin position="24"/>
        <end position="104"/>
    </location>
</feature>
<evidence type="ECO:0000256" key="5">
    <source>
        <dbReference type="ARBA" id="ARBA00022771"/>
    </source>
</evidence>
<dbReference type="SMART" id="SM00174">
    <property type="entry name" value="RHO"/>
    <property type="match status" value="1"/>
</dbReference>
<feature type="region of interest" description="Disordered" evidence="10">
    <location>
        <begin position="1215"/>
        <end position="1236"/>
    </location>
</feature>
<dbReference type="GO" id="GO:0003924">
    <property type="term" value="F:GTPase activity"/>
    <property type="evidence" value="ECO:0007669"/>
    <property type="project" value="InterPro"/>
</dbReference>
<keyword evidence="4" id="KW-0547">Nucleotide-binding</keyword>
<dbReference type="PROSITE" id="PS50088">
    <property type="entry name" value="ANK_REPEAT"/>
    <property type="match status" value="1"/>
</dbReference>
<dbReference type="FunFam" id="1.25.40.20:FF:000298">
    <property type="entry name" value="ArfGAP with GTPase domain, ankyrin repeat and PH domain 2"/>
    <property type="match status" value="1"/>
</dbReference>
<evidence type="ECO:0000256" key="10">
    <source>
        <dbReference type="SAM" id="MobiDB-lite"/>
    </source>
</evidence>
<evidence type="ECO:0000256" key="7">
    <source>
        <dbReference type="ARBA" id="ARBA00023043"/>
    </source>
</evidence>
<evidence type="ECO:0000256" key="1">
    <source>
        <dbReference type="ARBA" id="ARBA00005430"/>
    </source>
</evidence>
<comment type="similarity">
    <text evidence="1">Belongs to the centaurin gamma-like family.</text>
</comment>